<comment type="caution">
    <text evidence="2">The sequence shown here is derived from an EMBL/GenBank/DDBJ whole genome shotgun (WGS) entry which is preliminary data.</text>
</comment>
<organism evidence="2 3">
    <name type="scientific">Dawidia cretensis</name>
    <dbReference type="NCBI Taxonomy" id="2782350"/>
    <lineage>
        <taxon>Bacteria</taxon>
        <taxon>Pseudomonadati</taxon>
        <taxon>Bacteroidota</taxon>
        <taxon>Cytophagia</taxon>
        <taxon>Cytophagales</taxon>
        <taxon>Chryseotaleaceae</taxon>
        <taxon>Dawidia</taxon>
    </lineage>
</organism>
<dbReference type="AlphaFoldDB" id="A0AAP2GWK7"/>
<dbReference type="PANTHER" id="PTHR33307">
    <property type="entry name" value="ALPHA-RHAMNOSIDASE (EUROFUNG)"/>
    <property type="match status" value="1"/>
</dbReference>
<dbReference type="PANTHER" id="PTHR33307:SF6">
    <property type="entry name" value="ALPHA-RHAMNOSIDASE (EUROFUNG)-RELATED"/>
    <property type="match status" value="1"/>
</dbReference>
<evidence type="ECO:0000259" key="1">
    <source>
        <dbReference type="Pfam" id="PF08531"/>
    </source>
</evidence>
<reference evidence="2 3" key="1">
    <citation type="submission" date="2021-05" db="EMBL/GenBank/DDBJ databases">
        <title>A Polyphasic approach of four new species of the genus Ohtaekwangia: Ohtaekwangia histidinii sp. nov., Ohtaekwangia cretensis sp. nov., Ohtaekwangia indiensis sp. nov., Ohtaekwangia reichenbachii sp. nov. from diverse environment.</title>
        <authorList>
            <person name="Octaviana S."/>
        </authorList>
    </citation>
    <scope>NUCLEOTIDE SEQUENCE [LARGE SCALE GENOMIC DNA]</scope>
    <source>
        <strain evidence="2 3">PWU5</strain>
    </source>
</reference>
<sequence length="115" mass="13147">SAVGDFHKAHWRERPTFWLDLRVTYADGTTETISSDPTWKTSLSPVVFNSIYTAEHYDARREQPGWNTVRFDDAAWVNAIARKAPSNNIVAQVLHPIRNVEELAAAYMRKLNDTT</sequence>
<proteinExistence type="predicted"/>
<feature type="domain" description="Bacterial alpha-L-rhamnosidase N-terminal" evidence="1">
    <location>
        <begin position="5"/>
        <end position="101"/>
    </location>
</feature>
<protein>
    <submittedName>
        <fullName evidence="2">Alpha-L-rhamnosidase N-terminal domain-containing protein</fullName>
    </submittedName>
</protein>
<dbReference type="InterPro" id="IPR013737">
    <property type="entry name" value="Bac_rhamnosid_N"/>
</dbReference>
<accession>A0AAP2GWK7</accession>
<dbReference type="EMBL" id="JAHESE010000146">
    <property type="protein sequence ID" value="MBT1712545.1"/>
    <property type="molecule type" value="Genomic_DNA"/>
</dbReference>
<dbReference type="Proteomes" id="UP001319080">
    <property type="component" value="Unassembled WGS sequence"/>
</dbReference>
<feature type="non-terminal residue" evidence="2">
    <location>
        <position position="115"/>
    </location>
</feature>
<name>A0AAP2GWK7_9BACT</name>
<evidence type="ECO:0000313" key="3">
    <source>
        <dbReference type="Proteomes" id="UP001319080"/>
    </source>
</evidence>
<dbReference type="Gene3D" id="2.60.120.260">
    <property type="entry name" value="Galactose-binding domain-like"/>
    <property type="match status" value="1"/>
</dbReference>
<feature type="non-terminal residue" evidence="2">
    <location>
        <position position="1"/>
    </location>
</feature>
<evidence type="ECO:0000313" key="2">
    <source>
        <dbReference type="EMBL" id="MBT1712545.1"/>
    </source>
</evidence>
<gene>
    <name evidence="2" type="ORF">KK062_30200</name>
</gene>
<dbReference type="RefSeq" id="WP_254088093.1">
    <property type="nucleotide sequence ID" value="NZ_JAHESE010000146.1"/>
</dbReference>
<dbReference type="InterPro" id="IPR016007">
    <property type="entry name" value="Alpha_rhamnosid"/>
</dbReference>
<dbReference type="Pfam" id="PF08531">
    <property type="entry name" value="Bac_rhamnosid_N"/>
    <property type="match status" value="1"/>
</dbReference>
<keyword evidence="3" id="KW-1185">Reference proteome</keyword>